<dbReference type="EMBL" id="CP015518">
    <property type="protein sequence ID" value="APG26164.1"/>
    <property type="molecule type" value="Genomic_DNA"/>
</dbReference>
<dbReference type="PANTHER" id="PTHR43687:SF1">
    <property type="entry name" value="FERREDOXIN III"/>
    <property type="match status" value="1"/>
</dbReference>
<gene>
    <name evidence="6" type="ORF">A7E75_03905</name>
</gene>
<keyword evidence="4" id="KW-0411">Iron-sulfur</keyword>
<keyword evidence="2" id="KW-0479">Metal-binding</keyword>
<evidence type="ECO:0000313" key="6">
    <source>
        <dbReference type="EMBL" id="APG26164.1"/>
    </source>
</evidence>
<dbReference type="PROSITE" id="PS00198">
    <property type="entry name" value="4FE4S_FER_1"/>
    <property type="match status" value="1"/>
</dbReference>
<dbReference type="Pfam" id="PF00037">
    <property type="entry name" value="Fer4"/>
    <property type="match status" value="1"/>
</dbReference>
<dbReference type="InterPro" id="IPR017896">
    <property type="entry name" value="4Fe4S_Fe-S-bd"/>
</dbReference>
<evidence type="ECO:0000256" key="4">
    <source>
        <dbReference type="ARBA" id="ARBA00023014"/>
    </source>
</evidence>
<dbReference type="PANTHER" id="PTHR43687">
    <property type="entry name" value="ADENYLYLSULFATE REDUCTASE, BETA SUBUNIT"/>
    <property type="match status" value="1"/>
</dbReference>
<dbReference type="STRING" id="29542.A6070_12535"/>
<proteinExistence type="predicted"/>
<organism evidence="6 7">
    <name type="scientific">Syntrophotalea acetylenica</name>
    <name type="common">Pelobacter acetylenicus</name>
    <dbReference type="NCBI Taxonomy" id="29542"/>
    <lineage>
        <taxon>Bacteria</taxon>
        <taxon>Pseudomonadati</taxon>
        <taxon>Thermodesulfobacteriota</taxon>
        <taxon>Desulfuromonadia</taxon>
        <taxon>Desulfuromonadales</taxon>
        <taxon>Syntrophotaleaceae</taxon>
        <taxon>Syntrophotalea</taxon>
    </lineage>
</organism>
<dbReference type="InterPro" id="IPR029039">
    <property type="entry name" value="Flavoprotein-like_sf"/>
</dbReference>
<dbReference type="GO" id="GO:0051539">
    <property type="term" value="F:4 iron, 4 sulfur cluster binding"/>
    <property type="evidence" value="ECO:0007669"/>
    <property type="project" value="UniProtKB-KW"/>
</dbReference>
<dbReference type="Gene3D" id="3.30.70.20">
    <property type="match status" value="1"/>
</dbReference>
<name>A0A1L3GJR8_SYNAC</name>
<dbReference type="InterPro" id="IPR050572">
    <property type="entry name" value="Fe-S_Ferredoxin"/>
</dbReference>
<feature type="domain" description="4Fe-4S ferredoxin-type" evidence="5">
    <location>
        <begin position="178"/>
        <end position="207"/>
    </location>
</feature>
<keyword evidence="7" id="KW-1185">Reference proteome</keyword>
<dbReference type="OrthoDB" id="9798098at2"/>
<dbReference type="KEGG" id="pace:A6070_12535"/>
<dbReference type="AlphaFoldDB" id="A0A1L3GJR8"/>
<protein>
    <submittedName>
        <fullName evidence="6">FeS-binding protein</fullName>
    </submittedName>
</protein>
<evidence type="ECO:0000256" key="2">
    <source>
        <dbReference type="ARBA" id="ARBA00022723"/>
    </source>
</evidence>
<sequence>MPKLHLIYFSPTGTTRKTVTGIAGGMGAGQTTTYDLTLPDAMPEAVLKDGAAIIGVPVYAGRVPELFLRRLRGISSCGVPAVLVAVYGNRAFEDALVELRDVATAKGFKVIAAAAFIGEHSFSTSTLPIATGRPDGDDLKLAAVFGERVAAKIARGALDTPMIDGQTPYREGMKAGKMAPETDSAACTLCGACATACPAGAIRVAARVTTDAAGCIWCCACVKACKTGARTLNPPGIVALRERLHDQCGTPKAPRFFL</sequence>
<dbReference type="PROSITE" id="PS51379">
    <property type="entry name" value="4FE4S_FER_2"/>
    <property type="match status" value="2"/>
</dbReference>
<accession>A0A1L3GJR8</accession>
<evidence type="ECO:0000256" key="3">
    <source>
        <dbReference type="ARBA" id="ARBA00023004"/>
    </source>
</evidence>
<dbReference type="InterPro" id="IPR017900">
    <property type="entry name" value="4Fe4S_Fe_S_CS"/>
</dbReference>
<dbReference type="RefSeq" id="WP_072288000.1">
    <property type="nucleotide sequence ID" value="NZ_CP015455.1"/>
</dbReference>
<keyword evidence="1" id="KW-0004">4Fe-4S</keyword>
<evidence type="ECO:0000259" key="5">
    <source>
        <dbReference type="PROSITE" id="PS51379"/>
    </source>
</evidence>
<feature type="domain" description="4Fe-4S ferredoxin-type" evidence="5">
    <location>
        <begin position="208"/>
        <end position="235"/>
    </location>
</feature>
<evidence type="ECO:0000256" key="1">
    <source>
        <dbReference type="ARBA" id="ARBA00022485"/>
    </source>
</evidence>
<reference evidence="6 7" key="1">
    <citation type="journal article" date="2017" name="Genome Announc.">
        <title>Complete Genome Sequences of Two Acetylene-Fermenting Pelobacter acetylenicus Strains.</title>
        <authorList>
            <person name="Sutton J.M."/>
            <person name="Baesman S.M."/>
            <person name="Fierst J.L."/>
            <person name="Poret-Peterson A.T."/>
            <person name="Oremland R.S."/>
            <person name="Dunlap D.S."/>
            <person name="Akob D.M."/>
        </authorList>
    </citation>
    <scope>NUCLEOTIDE SEQUENCE [LARGE SCALE GENOMIC DNA]</scope>
    <source>
        <strain evidence="6 7">DSM 3247</strain>
    </source>
</reference>
<dbReference type="SUPFAM" id="SSF52218">
    <property type="entry name" value="Flavoproteins"/>
    <property type="match status" value="1"/>
</dbReference>
<keyword evidence="3" id="KW-0408">Iron</keyword>
<dbReference type="SUPFAM" id="SSF54862">
    <property type="entry name" value="4Fe-4S ferredoxins"/>
    <property type="match status" value="1"/>
</dbReference>
<evidence type="ECO:0000313" key="7">
    <source>
        <dbReference type="Proteomes" id="UP000182264"/>
    </source>
</evidence>
<dbReference type="Proteomes" id="UP000182264">
    <property type="component" value="Chromosome"/>
</dbReference>
<dbReference type="GO" id="GO:0046872">
    <property type="term" value="F:metal ion binding"/>
    <property type="evidence" value="ECO:0007669"/>
    <property type="project" value="UniProtKB-KW"/>
</dbReference>
<dbReference type="Gene3D" id="3.40.50.360">
    <property type="match status" value="1"/>
</dbReference>